<dbReference type="Pfam" id="PF02891">
    <property type="entry name" value="zf-MIZ"/>
    <property type="match status" value="1"/>
</dbReference>
<keyword evidence="3" id="KW-0808">Transferase</keyword>
<dbReference type="PANTHER" id="PTHR10782:SF4">
    <property type="entry name" value="TONALLI, ISOFORM E"/>
    <property type="match status" value="1"/>
</dbReference>
<keyword evidence="4" id="KW-0479">Metal-binding</keyword>
<keyword evidence="6" id="KW-0833">Ubl conjugation pathway</keyword>
<evidence type="ECO:0000259" key="10">
    <source>
        <dbReference type="PROSITE" id="PS51044"/>
    </source>
</evidence>
<feature type="compositionally biased region" description="Low complexity" evidence="9">
    <location>
        <begin position="627"/>
        <end position="639"/>
    </location>
</feature>
<feature type="region of interest" description="Disordered" evidence="9">
    <location>
        <begin position="520"/>
        <end position="545"/>
    </location>
</feature>
<dbReference type="GO" id="GO:0061665">
    <property type="term" value="F:SUMO ligase activity"/>
    <property type="evidence" value="ECO:0007669"/>
    <property type="project" value="TreeGrafter"/>
</dbReference>
<dbReference type="PANTHER" id="PTHR10782">
    <property type="entry name" value="ZINC FINGER MIZ DOMAIN-CONTAINING PROTEIN"/>
    <property type="match status" value="1"/>
</dbReference>
<dbReference type="PROSITE" id="PS51466">
    <property type="entry name" value="PINIT"/>
    <property type="match status" value="1"/>
</dbReference>
<reference evidence="12" key="1">
    <citation type="submission" date="2016-06" db="EMBL/GenBank/DDBJ databases">
        <authorList>
            <person name="Cuomo C."/>
            <person name="Litvintseva A."/>
            <person name="Heitman J."/>
            <person name="Chen Y."/>
            <person name="Sun S."/>
            <person name="Springer D."/>
            <person name="Dromer F."/>
            <person name="Young S."/>
            <person name="Zeng Q."/>
            <person name="Chapman S."/>
            <person name="Gujja S."/>
            <person name="Saif S."/>
            <person name="Birren B."/>
        </authorList>
    </citation>
    <scope>NUCLEOTIDE SEQUENCE</scope>
    <source>
        <strain evidence="12">CBS 7841</strain>
    </source>
</reference>
<comment type="similarity">
    <text evidence="2">Belongs to the PIAS family.</text>
</comment>
<dbReference type="InterPro" id="IPR013083">
    <property type="entry name" value="Znf_RING/FYVE/PHD"/>
</dbReference>
<feature type="region of interest" description="Disordered" evidence="9">
    <location>
        <begin position="582"/>
        <end position="720"/>
    </location>
</feature>
<dbReference type="InterPro" id="IPR038654">
    <property type="entry name" value="PINIT_sf"/>
</dbReference>
<dbReference type="InterPro" id="IPR023321">
    <property type="entry name" value="PINIT"/>
</dbReference>
<dbReference type="GO" id="GO:0008270">
    <property type="term" value="F:zinc ion binding"/>
    <property type="evidence" value="ECO:0007669"/>
    <property type="project" value="UniProtKB-KW"/>
</dbReference>
<dbReference type="GO" id="GO:0000785">
    <property type="term" value="C:chromatin"/>
    <property type="evidence" value="ECO:0007669"/>
    <property type="project" value="TreeGrafter"/>
</dbReference>
<accession>A0AAJ8M2H7</accession>
<evidence type="ECO:0000313" key="13">
    <source>
        <dbReference type="Proteomes" id="UP000094043"/>
    </source>
</evidence>
<evidence type="ECO:0000259" key="11">
    <source>
        <dbReference type="PROSITE" id="PS51466"/>
    </source>
</evidence>
<evidence type="ECO:0000256" key="4">
    <source>
        <dbReference type="ARBA" id="ARBA00022723"/>
    </source>
</evidence>
<evidence type="ECO:0000256" key="6">
    <source>
        <dbReference type="ARBA" id="ARBA00022786"/>
    </source>
</evidence>
<dbReference type="GeneID" id="91088599"/>
<name>A0AAJ8M2H7_9TREE</name>
<dbReference type="KEGG" id="cdep:91088599"/>
<dbReference type="PROSITE" id="PS51044">
    <property type="entry name" value="ZF_SP_RING"/>
    <property type="match status" value="1"/>
</dbReference>
<dbReference type="RefSeq" id="XP_066069873.1">
    <property type="nucleotide sequence ID" value="XM_066213776.1"/>
</dbReference>
<evidence type="ECO:0000256" key="7">
    <source>
        <dbReference type="ARBA" id="ARBA00022833"/>
    </source>
</evidence>
<evidence type="ECO:0000256" key="8">
    <source>
        <dbReference type="PROSITE-ProRule" id="PRU00452"/>
    </source>
</evidence>
<feature type="compositionally biased region" description="Pro residues" evidence="9">
    <location>
        <begin position="762"/>
        <end position="779"/>
    </location>
</feature>
<organism evidence="12 13">
    <name type="scientific">Cryptococcus depauperatus CBS 7841</name>
    <dbReference type="NCBI Taxonomy" id="1295531"/>
    <lineage>
        <taxon>Eukaryota</taxon>
        <taxon>Fungi</taxon>
        <taxon>Dikarya</taxon>
        <taxon>Basidiomycota</taxon>
        <taxon>Agaricomycotina</taxon>
        <taxon>Tremellomycetes</taxon>
        <taxon>Tremellales</taxon>
        <taxon>Cryptococcaceae</taxon>
        <taxon>Cryptococcus</taxon>
    </lineage>
</organism>
<sequence>MTANTDPPTQTSWADFESFVTRSIPAHTVPYLKQFATILSTYGPAGIYIRSSDRKADIISKIQAAFYAIKARQDFESYRECRYWCERVGRGLGWEPIGGVGAPPSIPTTAAGPNTATFESSSGLGYGGVNGIGSGFGHVDRWRSAGNSYHNGPTFGAASVASNVGSNLGSVAPRMSLLFALTISKSSKLGPVFNPGPQYTLQDWKSNPMWKPLRALTSIETLPDIAHNESHSTYRGKKTNLVLPNEICDKVKFSRSNPSLKPHYSIRLFCTSSDHYHPLSSTYARQPPLPSRNIPIEFPNNPEVAVNGVILPFREKGLRGKAGSAPPLDVDKSKRVTVEPGKVTGVTFGHRGPTTGKNKNQSKRFFYQVVFCETTLKEELLTRLVALEPTKPEDALAELKRKEDDDDDGIVAGTVKMSLKDPLSYMRMTKPIRSSQCSHIQCFDAQWWIESNSVHPQWLCPHCSKPLLFDDLVCDGYVLSILEACPDSVDDVLLEPDGEWHTEDNKFGSKSWLEAHAHLTPLSGLVPPPREGNGTDEQEEPESKPDINSISVSALSNVAHVPNGTTSIEIGQKRKVVEIVDSDTDDDRTHGSESRLSNAPTSSAPPFNPPSAPLVLPRLQHSRADFSRTSSASTSARGGVIDLTMSDSEEEDDRSTRQGSSQRNESMLNRKPGPSVPPPTFGPGKDHRHPSLTDALRNSSPSINVPGKDSTGNPIPAYPTSACTVATSLQDAHSEMTNSPVNGLNAGTMGNYRPLLSRTATPAPPNSTPPPPPPPPPPTILAHSTTNLSSNETSFNAPPAQSMSLGMSSFPGNQQEPWPLDSRNVYDLVDQRFAAFEEQNWRG</sequence>
<evidence type="ECO:0000256" key="5">
    <source>
        <dbReference type="ARBA" id="ARBA00022771"/>
    </source>
</evidence>
<dbReference type="Gene3D" id="3.30.40.10">
    <property type="entry name" value="Zinc/RING finger domain, C3HC4 (zinc finger)"/>
    <property type="match status" value="1"/>
</dbReference>
<feature type="region of interest" description="Disordered" evidence="9">
    <location>
        <begin position="734"/>
        <end position="818"/>
    </location>
</feature>
<evidence type="ECO:0000256" key="1">
    <source>
        <dbReference type="ARBA" id="ARBA00004718"/>
    </source>
</evidence>
<evidence type="ECO:0008006" key="14">
    <source>
        <dbReference type="Google" id="ProtNLM"/>
    </source>
</evidence>
<dbReference type="Proteomes" id="UP000094043">
    <property type="component" value="Chromosome 5"/>
</dbReference>
<reference evidence="12" key="3">
    <citation type="submission" date="2024-01" db="EMBL/GenBank/DDBJ databases">
        <authorList>
            <person name="Coelho M.A."/>
            <person name="David-Palma M."/>
            <person name="Shea T."/>
            <person name="Sun S."/>
            <person name="Cuomo C.A."/>
            <person name="Heitman J."/>
        </authorList>
    </citation>
    <scope>NUCLEOTIDE SEQUENCE</scope>
    <source>
        <strain evidence="12">CBS 7841</strain>
    </source>
</reference>
<dbReference type="AlphaFoldDB" id="A0AAJ8M2H7"/>
<reference evidence="12" key="2">
    <citation type="journal article" date="2022" name="Elife">
        <title>Obligate sexual reproduction of a homothallic fungus closely related to the Cryptococcus pathogenic species complex.</title>
        <authorList>
            <person name="Passer A.R."/>
            <person name="Clancey S.A."/>
            <person name="Shea T."/>
            <person name="David-Palma M."/>
            <person name="Averette A.F."/>
            <person name="Boekhout T."/>
            <person name="Porcel B.M."/>
            <person name="Nowrousian M."/>
            <person name="Cuomo C.A."/>
            <person name="Sun S."/>
            <person name="Heitman J."/>
            <person name="Coelho M.A."/>
        </authorList>
    </citation>
    <scope>NUCLEOTIDE SEQUENCE</scope>
    <source>
        <strain evidence="12">CBS 7841</strain>
    </source>
</reference>
<evidence type="ECO:0000256" key="3">
    <source>
        <dbReference type="ARBA" id="ARBA00022679"/>
    </source>
</evidence>
<evidence type="ECO:0000313" key="12">
    <source>
        <dbReference type="EMBL" id="WVN89173.1"/>
    </source>
</evidence>
<feature type="compositionally biased region" description="Polar residues" evidence="9">
    <location>
        <begin position="657"/>
        <end position="667"/>
    </location>
</feature>
<feature type="domain" description="SP-RING-type" evidence="10">
    <location>
        <begin position="406"/>
        <end position="487"/>
    </location>
</feature>
<dbReference type="GO" id="GO:0016925">
    <property type="term" value="P:protein sumoylation"/>
    <property type="evidence" value="ECO:0007669"/>
    <property type="project" value="TreeGrafter"/>
</dbReference>
<feature type="compositionally biased region" description="Polar residues" evidence="9">
    <location>
        <begin position="782"/>
        <end position="816"/>
    </location>
</feature>
<dbReference type="EMBL" id="CP143788">
    <property type="protein sequence ID" value="WVN89173.1"/>
    <property type="molecule type" value="Genomic_DNA"/>
</dbReference>
<dbReference type="Gene3D" id="2.60.120.780">
    <property type="entry name" value="PINIT domain"/>
    <property type="match status" value="1"/>
</dbReference>
<keyword evidence="7" id="KW-0862">Zinc</keyword>
<feature type="domain" description="PINIT" evidence="11">
    <location>
        <begin position="190"/>
        <end position="375"/>
    </location>
</feature>
<keyword evidence="5 8" id="KW-0863">Zinc-finger</keyword>
<keyword evidence="13" id="KW-1185">Reference proteome</keyword>
<dbReference type="Pfam" id="PF14324">
    <property type="entry name" value="PINIT"/>
    <property type="match status" value="1"/>
</dbReference>
<dbReference type="InterPro" id="IPR004181">
    <property type="entry name" value="Znf_MIZ"/>
</dbReference>
<proteinExistence type="inferred from homology"/>
<evidence type="ECO:0000256" key="2">
    <source>
        <dbReference type="ARBA" id="ARBA00005383"/>
    </source>
</evidence>
<evidence type="ECO:0000256" key="9">
    <source>
        <dbReference type="SAM" id="MobiDB-lite"/>
    </source>
</evidence>
<gene>
    <name evidence="12" type="ORF">L203_104389</name>
</gene>
<protein>
    <recommendedName>
        <fullName evidence="14">SP-RING-type domain-containing protein</fullName>
    </recommendedName>
</protein>
<comment type="pathway">
    <text evidence="1">Protein modification; protein sumoylation.</text>
</comment>